<gene>
    <name evidence="1" type="ORF">GGX14DRAFT_408082</name>
</gene>
<evidence type="ECO:0000313" key="1">
    <source>
        <dbReference type="EMBL" id="KAJ7190388.1"/>
    </source>
</evidence>
<evidence type="ECO:0000313" key="2">
    <source>
        <dbReference type="Proteomes" id="UP001219525"/>
    </source>
</evidence>
<sequence length="646" mass="73857">MLTVERSVHWLRGCSWIVLKRGFSGRVYVLNKYTTRYPELRRWKFHGARLFGLNQTLWNIFLATFVLDVDPDDICLMDSGPSAHNLPNACLTLRGNPIPWKEEWKYVGVSFCSTFRDIFRVHYERKYDAAAYVFWKMVLGCDHFVGRGRLPPEIGCQLYYALIDCHLTHACDVVLDVDTTSFKLLDALNNTILRRLLGVGKQSGIPQLYSELGIYPLRARRAELAVRYLRYLISLPDSESHYARMATVEADRLRHANHSSWMADLALVLNALPFTTPPLPAFSAITPTVCNTIIDRIRAGTRLNLRSRGLLRSINFAAGITCPVWSLRTIAWLSHASFVASVGQVRFRNRFKVHELLEPEPEARFSVQLGAISPNAFERQTGLETLYKQTMLGPYQHRTPPHGPDSYFGHRTQTVMPKSAGCYPTDQTAILGCRRMPAEFSNVTGHTVELNEMIQSSSTAVHLADPNDIYGYANHISEKIFRFGVRTRSNLELDVSNLNLAFRFAVQHMPEPRTRFRFSVQGKCGLDLETPGHVFMVCRAEETVAARRVLEEILIRDFGRSLDRVFTRDSAEDLMRALIFDWNTVVPMARFVYQVVRQWKWFGRRLPTMVCELAPESEDDDRGMWDFETATEDGSDDGGMEMEISF</sequence>
<proteinExistence type="predicted"/>
<keyword evidence="2" id="KW-1185">Reference proteome</keyword>
<name>A0AAD6UMH8_9AGAR</name>
<organism evidence="1 2">
    <name type="scientific">Mycena pura</name>
    <dbReference type="NCBI Taxonomy" id="153505"/>
    <lineage>
        <taxon>Eukaryota</taxon>
        <taxon>Fungi</taxon>
        <taxon>Dikarya</taxon>
        <taxon>Basidiomycota</taxon>
        <taxon>Agaricomycotina</taxon>
        <taxon>Agaricomycetes</taxon>
        <taxon>Agaricomycetidae</taxon>
        <taxon>Agaricales</taxon>
        <taxon>Marasmiineae</taxon>
        <taxon>Mycenaceae</taxon>
        <taxon>Mycena</taxon>
    </lineage>
</organism>
<dbReference type="EMBL" id="JARJCW010000151">
    <property type="protein sequence ID" value="KAJ7190388.1"/>
    <property type="molecule type" value="Genomic_DNA"/>
</dbReference>
<protein>
    <submittedName>
        <fullName evidence="1">Uncharacterized protein</fullName>
    </submittedName>
</protein>
<accession>A0AAD6UMH8</accession>
<reference evidence="1" key="1">
    <citation type="submission" date="2023-03" db="EMBL/GenBank/DDBJ databases">
        <title>Massive genome expansion in bonnet fungi (Mycena s.s.) driven by repeated elements and novel gene families across ecological guilds.</title>
        <authorList>
            <consortium name="Lawrence Berkeley National Laboratory"/>
            <person name="Harder C.B."/>
            <person name="Miyauchi S."/>
            <person name="Viragh M."/>
            <person name="Kuo A."/>
            <person name="Thoen E."/>
            <person name="Andreopoulos B."/>
            <person name="Lu D."/>
            <person name="Skrede I."/>
            <person name="Drula E."/>
            <person name="Henrissat B."/>
            <person name="Morin E."/>
            <person name="Kohler A."/>
            <person name="Barry K."/>
            <person name="LaButti K."/>
            <person name="Morin E."/>
            <person name="Salamov A."/>
            <person name="Lipzen A."/>
            <person name="Mereny Z."/>
            <person name="Hegedus B."/>
            <person name="Baldrian P."/>
            <person name="Stursova M."/>
            <person name="Weitz H."/>
            <person name="Taylor A."/>
            <person name="Grigoriev I.V."/>
            <person name="Nagy L.G."/>
            <person name="Martin F."/>
            <person name="Kauserud H."/>
        </authorList>
    </citation>
    <scope>NUCLEOTIDE SEQUENCE</scope>
    <source>
        <strain evidence="1">9144</strain>
    </source>
</reference>
<dbReference type="Proteomes" id="UP001219525">
    <property type="component" value="Unassembled WGS sequence"/>
</dbReference>
<dbReference type="AlphaFoldDB" id="A0AAD6UMH8"/>
<comment type="caution">
    <text evidence="1">The sequence shown here is derived from an EMBL/GenBank/DDBJ whole genome shotgun (WGS) entry which is preliminary data.</text>
</comment>